<organism evidence="1 2">
    <name type="scientific">Flavobacterium bernardetii</name>
    <dbReference type="NCBI Taxonomy" id="2813823"/>
    <lineage>
        <taxon>Bacteria</taxon>
        <taxon>Pseudomonadati</taxon>
        <taxon>Bacteroidota</taxon>
        <taxon>Flavobacteriia</taxon>
        <taxon>Flavobacteriales</taxon>
        <taxon>Flavobacteriaceae</taxon>
        <taxon>Flavobacterium</taxon>
    </lineage>
</organism>
<dbReference type="Gene3D" id="3.40.50.300">
    <property type="entry name" value="P-loop containing nucleotide triphosphate hydrolases"/>
    <property type="match status" value="1"/>
</dbReference>
<accession>A0ABR7IZY8</accession>
<reference evidence="1 2" key="1">
    <citation type="submission" date="2020-08" db="EMBL/GenBank/DDBJ databases">
        <title>Description of novel Flavobacterium F-408 isolate.</title>
        <authorList>
            <person name="Saticioglu I.B."/>
            <person name="Duman M."/>
            <person name="Altun S."/>
        </authorList>
    </citation>
    <scope>NUCLEOTIDE SEQUENCE [LARGE SCALE GENOMIC DNA]</scope>
    <source>
        <strain evidence="1 2">F-408</strain>
    </source>
</reference>
<dbReference type="Gene3D" id="1.10.10.60">
    <property type="entry name" value="Homeodomain-like"/>
    <property type="match status" value="1"/>
</dbReference>
<dbReference type="RefSeq" id="WP_166125777.1">
    <property type="nucleotide sequence ID" value="NZ_JAANOQ010000002.1"/>
</dbReference>
<keyword evidence="2" id="KW-1185">Reference proteome</keyword>
<gene>
    <name evidence="1" type="ORF">H8R27_10740</name>
</gene>
<sequence>MDKDKQAIGLTDFSNVIDKAMQCEVKTTENGLFLIKTANEWMEEAKNRPIPKMLFSQLWYEGEICILFADTNLGKSILAVQIGNSISKSEHIIGFKIETQKQSVLYFDFELSDKQFQNRYSKDYTENYNFDNNFLRIEINTDADLPINQNFDDFLILSIEQSLLKSNSKVLIIDNLTYLKTDNEKAKEALPLMKKLKELKSKYSLSILILAHTPKRDLSKPITRNDLSGSKMLMNFCDSSFAIGESNQDKQIRYIKQIKQRNCEQVFDTDNVCICHINKEYNFLQFEFIGYGNEREHLKQYTDKDRETNIEKVKELNIQGKSQRQIATQLGVSVGTVNKYLKL</sequence>
<dbReference type="SUPFAM" id="SSF52540">
    <property type="entry name" value="P-loop containing nucleoside triphosphate hydrolases"/>
    <property type="match status" value="1"/>
</dbReference>
<dbReference type="InterPro" id="IPR027417">
    <property type="entry name" value="P-loop_NTPase"/>
</dbReference>
<dbReference type="EMBL" id="JACRUN010000006">
    <property type="protein sequence ID" value="MBC5835359.1"/>
    <property type="molecule type" value="Genomic_DNA"/>
</dbReference>
<evidence type="ECO:0000313" key="1">
    <source>
        <dbReference type="EMBL" id="MBC5835359.1"/>
    </source>
</evidence>
<dbReference type="Proteomes" id="UP000605990">
    <property type="component" value="Unassembled WGS sequence"/>
</dbReference>
<protein>
    <submittedName>
        <fullName evidence="1">AAA family ATPase</fullName>
    </submittedName>
</protein>
<dbReference type="Pfam" id="PF13481">
    <property type="entry name" value="AAA_25"/>
    <property type="match status" value="1"/>
</dbReference>
<name>A0ABR7IZY8_9FLAO</name>
<evidence type="ECO:0000313" key="2">
    <source>
        <dbReference type="Proteomes" id="UP000605990"/>
    </source>
</evidence>
<comment type="caution">
    <text evidence="1">The sequence shown here is derived from an EMBL/GenBank/DDBJ whole genome shotgun (WGS) entry which is preliminary data.</text>
</comment>
<proteinExistence type="predicted"/>